<protein>
    <recommendedName>
        <fullName evidence="8">Transcription factor domain-containing protein</fullName>
    </recommendedName>
</protein>
<evidence type="ECO:0000256" key="4">
    <source>
        <dbReference type="ARBA" id="ARBA00023242"/>
    </source>
</evidence>
<evidence type="ECO:0000256" key="5">
    <source>
        <dbReference type="SAM" id="MobiDB-lite"/>
    </source>
</evidence>
<name>A0AAV9N3K3_9EURO</name>
<dbReference type="PANTHER" id="PTHR46910:SF3">
    <property type="entry name" value="HALOTOLERANCE PROTEIN 9-RELATED"/>
    <property type="match status" value="1"/>
</dbReference>
<evidence type="ECO:0008006" key="8">
    <source>
        <dbReference type="Google" id="ProtNLM"/>
    </source>
</evidence>
<sequence>MSVLPEQLARLLLAPIGRERVEDQRASHQVEILHDGKLANVSITRSMVDLFFKCTGTLFYIFTPDESTKLFQAVYANPDVVAKSSIGALYALVCVASQYDDLHIDPALRLSYYETAKFYLDDCIEEDVLLGMQTLCCLAIYCVMDKRLTAWTWVLTGLKLARLRGIHHEERPSSTSPEQWIAQKKVMRTLIFLASWLSSTLGSNPEIVAAFRPEFEENFSVVEINPSIESVAQEQMTAVGVLSAGVLREVFLPDALSLVSTRKHQAKLLEWIHNLPPSMQFGSLSHDNGFTVVQRRSIYLIHLNSLGALLLLYRRHLFYLSTRQKDGEWALDGEVEEALRYADDAVDVATHTARLVHLLLAEKIIFKRCWLVIYQSFSACAVLLFYVAQTRLHGAPGAQYEEELSHAAECLAALEFCAQGDVVARGYHSMLAFYYNALRTAKDDSLEHGSADSVMNGEINHSDTTDVNPLPERLSQRHLDGVGDILSHPFNYGWPPNATERAPNASVATTTDQYTSACDTGTASRPWYPESTHGNVYADSPVLGGPFQWSANTIPPYSKT</sequence>
<dbReference type="GO" id="GO:0046872">
    <property type="term" value="F:metal ion binding"/>
    <property type="evidence" value="ECO:0007669"/>
    <property type="project" value="UniProtKB-KW"/>
</dbReference>
<dbReference type="EMBL" id="JAVRRD010000020">
    <property type="protein sequence ID" value="KAK5048937.1"/>
    <property type="molecule type" value="Genomic_DNA"/>
</dbReference>
<feature type="compositionally biased region" description="Polar residues" evidence="5">
    <location>
        <begin position="507"/>
        <end position="523"/>
    </location>
</feature>
<dbReference type="Proteomes" id="UP001358417">
    <property type="component" value="Unassembled WGS sequence"/>
</dbReference>
<feature type="region of interest" description="Disordered" evidence="5">
    <location>
        <begin position="507"/>
        <end position="530"/>
    </location>
</feature>
<evidence type="ECO:0000313" key="6">
    <source>
        <dbReference type="EMBL" id="KAK5048937.1"/>
    </source>
</evidence>
<evidence type="ECO:0000313" key="7">
    <source>
        <dbReference type="Proteomes" id="UP001358417"/>
    </source>
</evidence>
<gene>
    <name evidence="6" type="ORF">LTR84_005358</name>
</gene>
<organism evidence="6 7">
    <name type="scientific">Exophiala bonariae</name>
    <dbReference type="NCBI Taxonomy" id="1690606"/>
    <lineage>
        <taxon>Eukaryota</taxon>
        <taxon>Fungi</taxon>
        <taxon>Dikarya</taxon>
        <taxon>Ascomycota</taxon>
        <taxon>Pezizomycotina</taxon>
        <taxon>Eurotiomycetes</taxon>
        <taxon>Chaetothyriomycetidae</taxon>
        <taxon>Chaetothyriales</taxon>
        <taxon>Herpotrichiellaceae</taxon>
        <taxon>Exophiala</taxon>
    </lineage>
</organism>
<comment type="caution">
    <text evidence="6">The sequence shown here is derived from an EMBL/GenBank/DDBJ whole genome shotgun (WGS) entry which is preliminary data.</text>
</comment>
<dbReference type="CDD" id="cd12148">
    <property type="entry name" value="fungal_TF_MHR"/>
    <property type="match status" value="1"/>
</dbReference>
<evidence type="ECO:0000256" key="2">
    <source>
        <dbReference type="ARBA" id="ARBA00022723"/>
    </source>
</evidence>
<evidence type="ECO:0000256" key="3">
    <source>
        <dbReference type="ARBA" id="ARBA00023125"/>
    </source>
</evidence>
<keyword evidence="2" id="KW-0479">Metal-binding</keyword>
<reference evidence="6 7" key="1">
    <citation type="submission" date="2023-08" db="EMBL/GenBank/DDBJ databases">
        <title>Black Yeasts Isolated from many extreme environments.</title>
        <authorList>
            <person name="Coleine C."/>
            <person name="Stajich J.E."/>
            <person name="Selbmann L."/>
        </authorList>
    </citation>
    <scope>NUCLEOTIDE SEQUENCE [LARGE SCALE GENOMIC DNA]</scope>
    <source>
        <strain evidence="6 7">CCFEE 5792</strain>
    </source>
</reference>
<keyword evidence="7" id="KW-1185">Reference proteome</keyword>
<accession>A0AAV9N3K3</accession>
<evidence type="ECO:0000256" key="1">
    <source>
        <dbReference type="ARBA" id="ARBA00004123"/>
    </source>
</evidence>
<dbReference type="GeneID" id="89973535"/>
<keyword evidence="4" id="KW-0539">Nucleus</keyword>
<dbReference type="GO" id="GO:0003700">
    <property type="term" value="F:DNA-binding transcription factor activity"/>
    <property type="evidence" value="ECO:0007669"/>
    <property type="project" value="InterPro"/>
</dbReference>
<dbReference type="PANTHER" id="PTHR46910">
    <property type="entry name" value="TRANSCRIPTION FACTOR PDR1"/>
    <property type="match status" value="1"/>
</dbReference>
<dbReference type="InterPro" id="IPR050987">
    <property type="entry name" value="AtrR-like"/>
</dbReference>
<comment type="subcellular location">
    <subcellularLocation>
        <location evidence="1">Nucleus</location>
    </subcellularLocation>
</comment>
<dbReference type="RefSeq" id="XP_064704142.1">
    <property type="nucleotide sequence ID" value="XM_064848928.1"/>
</dbReference>
<dbReference type="AlphaFoldDB" id="A0AAV9N3K3"/>
<keyword evidence="3" id="KW-0238">DNA-binding</keyword>
<dbReference type="GO" id="GO:0005634">
    <property type="term" value="C:nucleus"/>
    <property type="evidence" value="ECO:0007669"/>
    <property type="project" value="UniProtKB-SubCell"/>
</dbReference>
<dbReference type="GO" id="GO:0003677">
    <property type="term" value="F:DNA binding"/>
    <property type="evidence" value="ECO:0007669"/>
    <property type="project" value="UniProtKB-KW"/>
</dbReference>
<proteinExistence type="predicted"/>